<dbReference type="Gene3D" id="2.60.120.590">
    <property type="entry name" value="Alpha-ketoglutarate-dependent dioxygenase AlkB-like"/>
    <property type="match status" value="1"/>
</dbReference>
<reference evidence="3" key="2">
    <citation type="submission" date="2025-08" db="UniProtKB">
        <authorList>
            <consortium name="RefSeq"/>
        </authorList>
    </citation>
    <scope>IDENTIFICATION</scope>
    <source>
        <tissue evidence="3">Leaf</tissue>
    </source>
</reference>
<dbReference type="PANTHER" id="PTHR31447:SF7">
    <property type="entry name" value="2-OXOGLUTARATE (2OG) AND FE(II)-DEPENDENT OXYGENASE SUPERFAMILY PROTEIN"/>
    <property type="match status" value="1"/>
</dbReference>
<dbReference type="GO" id="GO:0032451">
    <property type="term" value="F:demethylase activity"/>
    <property type="evidence" value="ECO:0007669"/>
    <property type="project" value="InterPro"/>
</dbReference>
<dbReference type="InterPro" id="IPR037151">
    <property type="entry name" value="AlkB-like_sf"/>
</dbReference>
<dbReference type="PANTHER" id="PTHR31447">
    <property type="entry name" value="HYDROXYPROLINE-RICH GLYCOPROTEIN FAMILY PROTEIN-RELATED"/>
    <property type="match status" value="1"/>
</dbReference>
<dbReference type="Proteomes" id="UP000504610">
    <property type="component" value="Chromosome 1"/>
</dbReference>
<dbReference type="SUPFAM" id="SSF51197">
    <property type="entry name" value="Clavaminate synthase-like"/>
    <property type="match status" value="1"/>
</dbReference>
<dbReference type="GO" id="GO:0003729">
    <property type="term" value="F:mRNA binding"/>
    <property type="evidence" value="ECO:0007669"/>
    <property type="project" value="InterPro"/>
</dbReference>
<dbReference type="RefSeq" id="XP_056844097.1">
    <property type="nucleotide sequence ID" value="XM_056988117.1"/>
</dbReference>
<evidence type="ECO:0000313" key="2">
    <source>
        <dbReference type="Proteomes" id="UP000504610"/>
    </source>
</evidence>
<dbReference type="InterPro" id="IPR044842">
    <property type="entry name" value="ALKBH9B/ALKBH10B-like"/>
</dbReference>
<reference evidence="2" key="1">
    <citation type="journal article" date="2019" name="Database">
        <title>The radish genome database (RadishGD): an integrated information resource for radish genomics.</title>
        <authorList>
            <person name="Yu H.J."/>
            <person name="Baek S."/>
            <person name="Lee Y.J."/>
            <person name="Cho A."/>
            <person name="Mun J.H."/>
        </authorList>
    </citation>
    <scope>NUCLEOTIDE SEQUENCE [LARGE SCALE GENOMIC DNA]</scope>
    <source>
        <strain evidence="2">cv. WK10039</strain>
    </source>
</reference>
<dbReference type="AlphaFoldDB" id="A0A9W3BXS9"/>
<evidence type="ECO:0000256" key="1">
    <source>
        <dbReference type="ARBA" id="ARBA00007879"/>
    </source>
</evidence>
<organism evidence="2 3">
    <name type="scientific">Raphanus sativus</name>
    <name type="common">Radish</name>
    <name type="synonym">Raphanus raphanistrum var. sativus</name>
    <dbReference type="NCBI Taxonomy" id="3726"/>
    <lineage>
        <taxon>Eukaryota</taxon>
        <taxon>Viridiplantae</taxon>
        <taxon>Streptophyta</taxon>
        <taxon>Embryophyta</taxon>
        <taxon>Tracheophyta</taxon>
        <taxon>Spermatophyta</taxon>
        <taxon>Magnoliopsida</taxon>
        <taxon>eudicotyledons</taxon>
        <taxon>Gunneridae</taxon>
        <taxon>Pentapetalae</taxon>
        <taxon>rosids</taxon>
        <taxon>malvids</taxon>
        <taxon>Brassicales</taxon>
        <taxon>Brassicaceae</taxon>
        <taxon>Brassiceae</taxon>
        <taxon>Raphanus</taxon>
    </lineage>
</organism>
<accession>A0A9W3BXS9</accession>
<sequence length="249" mass="28018">MSASQIKVASHRFCSLEQDSVDMTLEDQEDACGDASLEKHNFSRGQREIIQVMNVKRKRDFLCLEKVNGEMVNILEGIELHTDIFSAAEQQMIVENVCELQEKARKGEIKRAFTPKGKGRSAIQFGCCFNYRTSKDGIPAGILRHETVDPLPSLFKVIIRRLVKWHVLPPTCVPDCCVVNIYDEGDCIPPHVDNHDFLRPFCTVSFLSECSILFGSNLKLEENGDYSGGSYLLPLPISACAKREWSKCS</sequence>
<evidence type="ECO:0000313" key="3">
    <source>
        <dbReference type="RefSeq" id="XP_056844097.1"/>
    </source>
</evidence>
<dbReference type="GO" id="GO:0006402">
    <property type="term" value="P:mRNA catabolic process"/>
    <property type="evidence" value="ECO:0007669"/>
    <property type="project" value="InterPro"/>
</dbReference>
<keyword evidence="2" id="KW-1185">Reference proteome</keyword>
<gene>
    <name evidence="3" type="primary">LOC108855770</name>
</gene>
<dbReference type="GeneID" id="108855770"/>
<protein>
    <submittedName>
        <fullName evidence="3">RNA demethylase ALKBH9B isoform X2</fullName>
    </submittedName>
</protein>
<comment type="similarity">
    <text evidence="1">Belongs to the alkB family.</text>
</comment>
<proteinExistence type="inferred from homology"/>
<name>A0A9W3BXS9_RAPSA</name>